<accession>A0A6G1GPD1</accession>
<dbReference type="EMBL" id="ML977181">
    <property type="protein sequence ID" value="KAF1982781.1"/>
    <property type="molecule type" value="Genomic_DNA"/>
</dbReference>
<sequence length="147" mass="15962">MRRHPLFKRPQRLKEGQYASASRSKLSKLSGKHPLRTAAVEPRRALLCGLREPCRIGAGGHPLIVSQTHPISAAAVVGAANEPALPTRRNVRTASPFHFHVCTPLSPPKWQRAPLSGPLVASTPPPPLRWSVIQRGPTNPLVSFSPC</sequence>
<feature type="region of interest" description="Disordered" evidence="1">
    <location>
        <begin position="1"/>
        <end position="35"/>
    </location>
</feature>
<evidence type="ECO:0000313" key="2">
    <source>
        <dbReference type="EMBL" id="KAF1982781.1"/>
    </source>
</evidence>
<reference evidence="2" key="1">
    <citation type="journal article" date="2020" name="Stud. Mycol.">
        <title>101 Dothideomycetes genomes: a test case for predicting lifestyles and emergence of pathogens.</title>
        <authorList>
            <person name="Haridas S."/>
            <person name="Albert R."/>
            <person name="Binder M."/>
            <person name="Bloem J."/>
            <person name="Labutti K."/>
            <person name="Salamov A."/>
            <person name="Andreopoulos B."/>
            <person name="Baker S."/>
            <person name="Barry K."/>
            <person name="Bills G."/>
            <person name="Bluhm B."/>
            <person name="Cannon C."/>
            <person name="Castanera R."/>
            <person name="Culley D."/>
            <person name="Daum C."/>
            <person name="Ezra D."/>
            <person name="Gonzalez J."/>
            <person name="Henrissat B."/>
            <person name="Kuo A."/>
            <person name="Liang C."/>
            <person name="Lipzen A."/>
            <person name="Lutzoni F."/>
            <person name="Magnuson J."/>
            <person name="Mondo S."/>
            <person name="Nolan M."/>
            <person name="Ohm R."/>
            <person name="Pangilinan J."/>
            <person name="Park H.-J."/>
            <person name="Ramirez L."/>
            <person name="Alfaro M."/>
            <person name="Sun H."/>
            <person name="Tritt A."/>
            <person name="Yoshinaga Y."/>
            <person name="Zwiers L.-H."/>
            <person name="Turgeon B."/>
            <person name="Goodwin S."/>
            <person name="Spatafora J."/>
            <person name="Crous P."/>
            <person name="Grigoriev I."/>
        </authorList>
    </citation>
    <scope>NUCLEOTIDE SEQUENCE</scope>
    <source>
        <strain evidence="2">CBS 113979</strain>
    </source>
</reference>
<keyword evidence="3" id="KW-1185">Reference proteome</keyword>
<feature type="compositionally biased region" description="Low complexity" evidence="1">
    <location>
        <begin position="19"/>
        <end position="29"/>
    </location>
</feature>
<evidence type="ECO:0000313" key="3">
    <source>
        <dbReference type="Proteomes" id="UP000800041"/>
    </source>
</evidence>
<protein>
    <submittedName>
        <fullName evidence="2">Uncharacterized protein</fullName>
    </submittedName>
</protein>
<dbReference type="Proteomes" id="UP000800041">
    <property type="component" value="Unassembled WGS sequence"/>
</dbReference>
<evidence type="ECO:0000256" key="1">
    <source>
        <dbReference type="SAM" id="MobiDB-lite"/>
    </source>
</evidence>
<dbReference type="AlphaFoldDB" id="A0A6G1GPD1"/>
<proteinExistence type="predicted"/>
<gene>
    <name evidence="2" type="ORF">K402DRAFT_397303</name>
</gene>
<organism evidence="2 3">
    <name type="scientific">Aulographum hederae CBS 113979</name>
    <dbReference type="NCBI Taxonomy" id="1176131"/>
    <lineage>
        <taxon>Eukaryota</taxon>
        <taxon>Fungi</taxon>
        <taxon>Dikarya</taxon>
        <taxon>Ascomycota</taxon>
        <taxon>Pezizomycotina</taxon>
        <taxon>Dothideomycetes</taxon>
        <taxon>Pleosporomycetidae</taxon>
        <taxon>Aulographales</taxon>
        <taxon>Aulographaceae</taxon>
    </lineage>
</organism>
<name>A0A6G1GPD1_9PEZI</name>
<feature type="compositionally biased region" description="Basic residues" evidence="1">
    <location>
        <begin position="1"/>
        <end position="11"/>
    </location>
</feature>